<dbReference type="EMBL" id="JACMSC010000022">
    <property type="protein sequence ID" value="KAG6469286.1"/>
    <property type="molecule type" value="Genomic_DNA"/>
</dbReference>
<reference evidence="2 3" key="1">
    <citation type="submission" date="2020-08" db="EMBL/GenBank/DDBJ databases">
        <title>Plant Genome Project.</title>
        <authorList>
            <person name="Zhang R.-G."/>
        </authorList>
    </citation>
    <scope>NUCLEOTIDE SEQUENCE [LARGE SCALE GENOMIC DNA]</scope>
    <source>
        <tissue evidence="2">Rhizome</tissue>
    </source>
</reference>
<comment type="caution">
    <text evidence="2">The sequence shown here is derived from an EMBL/GenBank/DDBJ whole genome shotgun (WGS) entry which is preliminary data.</text>
</comment>
<evidence type="ECO:0000256" key="1">
    <source>
        <dbReference type="SAM" id="MobiDB-lite"/>
    </source>
</evidence>
<evidence type="ECO:0000313" key="2">
    <source>
        <dbReference type="EMBL" id="KAG6469286.1"/>
    </source>
</evidence>
<gene>
    <name evidence="2" type="ORF">ZIOFF_073993</name>
</gene>
<feature type="region of interest" description="Disordered" evidence="1">
    <location>
        <begin position="15"/>
        <end position="38"/>
    </location>
</feature>
<protein>
    <submittedName>
        <fullName evidence="2">Uncharacterized protein</fullName>
    </submittedName>
</protein>
<evidence type="ECO:0000313" key="3">
    <source>
        <dbReference type="Proteomes" id="UP000734854"/>
    </source>
</evidence>
<name>A0A8J5C205_ZINOF</name>
<proteinExistence type="predicted"/>
<feature type="region of interest" description="Disordered" evidence="1">
    <location>
        <begin position="178"/>
        <end position="212"/>
    </location>
</feature>
<sequence>MLSITAFCRKGTDHLDTGETGDSDQTQRERGRARKQTNHRAAVDACSLVAQGPVRAAFRFAIAEALQAQCPALILHSDWPGSSIILLRVAAAYPGHDYCMRHAIVRVRCSIGCRCRDGCAVMGISGLDVNVAVTAMALLQSLRDWTGKNWKAAEATADAATTDGLKIESLEERGLELREEREEQWKEGEWGDRLHPPTERSEHQKLHSLDGA</sequence>
<accession>A0A8J5C205</accession>
<dbReference type="Proteomes" id="UP000734854">
    <property type="component" value="Unassembled WGS sequence"/>
</dbReference>
<organism evidence="2 3">
    <name type="scientific">Zingiber officinale</name>
    <name type="common">Ginger</name>
    <name type="synonym">Amomum zingiber</name>
    <dbReference type="NCBI Taxonomy" id="94328"/>
    <lineage>
        <taxon>Eukaryota</taxon>
        <taxon>Viridiplantae</taxon>
        <taxon>Streptophyta</taxon>
        <taxon>Embryophyta</taxon>
        <taxon>Tracheophyta</taxon>
        <taxon>Spermatophyta</taxon>
        <taxon>Magnoliopsida</taxon>
        <taxon>Liliopsida</taxon>
        <taxon>Zingiberales</taxon>
        <taxon>Zingiberaceae</taxon>
        <taxon>Zingiber</taxon>
    </lineage>
</organism>
<dbReference type="AlphaFoldDB" id="A0A8J5C205"/>
<keyword evidence="3" id="KW-1185">Reference proteome</keyword>